<evidence type="ECO:0000313" key="2">
    <source>
        <dbReference type="Proteomes" id="UP000230423"/>
    </source>
</evidence>
<protein>
    <submittedName>
        <fullName evidence="1">Uncharacterized protein</fullName>
    </submittedName>
</protein>
<evidence type="ECO:0000313" key="1">
    <source>
        <dbReference type="EMBL" id="PIO61164.1"/>
    </source>
</evidence>
<name>A0A2G9TT50_TELCI</name>
<dbReference type="OrthoDB" id="5873155at2759"/>
<accession>A0A2G9TT50</accession>
<dbReference type="Proteomes" id="UP000230423">
    <property type="component" value="Unassembled WGS sequence"/>
</dbReference>
<keyword evidence="2" id="KW-1185">Reference proteome</keyword>
<gene>
    <name evidence="1" type="ORF">TELCIR_17321</name>
</gene>
<dbReference type="AlphaFoldDB" id="A0A2G9TT50"/>
<dbReference type="EMBL" id="KZ354102">
    <property type="protein sequence ID" value="PIO61164.1"/>
    <property type="molecule type" value="Genomic_DNA"/>
</dbReference>
<proteinExistence type="predicted"/>
<organism evidence="1 2">
    <name type="scientific">Teladorsagia circumcincta</name>
    <name type="common">Brown stomach worm</name>
    <name type="synonym">Ostertagia circumcincta</name>
    <dbReference type="NCBI Taxonomy" id="45464"/>
    <lineage>
        <taxon>Eukaryota</taxon>
        <taxon>Metazoa</taxon>
        <taxon>Ecdysozoa</taxon>
        <taxon>Nematoda</taxon>
        <taxon>Chromadorea</taxon>
        <taxon>Rhabditida</taxon>
        <taxon>Rhabditina</taxon>
        <taxon>Rhabditomorpha</taxon>
        <taxon>Strongyloidea</taxon>
        <taxon>Trichostrongylidae</taxon>
        <taxon>Teladorsagia</taxon>
    </lineage>
</organism>
<sequence length="141" mass="15685">MATKNTTMEDALVESNVNVSDLTTSSTLTDNAHGPSCRLTVTNEADESIAAAVVGQALRLRLEVTPNETYSILPRNCFAINIETGERYSLTDKAGCAIDDQLFPEWTKIRPSLTEAVFRFRRSLIGYCERDCSLQNFQMAR</sequence>
<reference evidence="1 2" key="1">
    <citation type="submission" date="2015-09" db="EMBL/GenBank/DDBJ databases">
        <title>Draft genome of the parasitic nematode Teladorsagia circumcincta isolate WARC Sus (inbred).</title>
        <authorList>
            <person name="Mitreva M."/>
        </authorList>
    </citation>
    <scope>NUCLEOTIDE SEQUENCE [LARGE SCALE GENOMIC DNA]</scope>
    <source>
        <strain evidence="1 2">S</strain>
    </source>
</reference>